<reference evidence="2" key="1">
    <citation type="journal article" date="2021" name="Open Biol.">
        <title>Shared evolutionary footprints suggest mitochondrial oxidative damage underlies multiple complex I losses in fungi.</title>
        <authorList>
            <person name="Schikora-Tamarit M.A."/>
            <person name="Marcet-Houben M."/>
            <person name="Nosek J."/>
            <person name="Gabaldon T."/>
        </authorList>
    </citation>
    <scope>NUCLEOTIDE SEQUENCE</scope>
    <source>
        <strain evidence="2">CBS2887</strain>
    </source>
</reference>
<organism evidence="2 3">
    <name type="scientific">Wickerhamomyces pijperi</name>
    <name type="common">Yeast</name>
    <name type="synonym">Pichia pijperi</name>
    <dbReference type="NCBI Taxonomy" id="599730"/>
    <lineage>
        <taxon>Eukaryota</taxon>
        <taxon>Fungi</taxon>
        <taxon>Dikarya</taxon>
        <taxon>Ascomycota</taxon>
        <taxon>Saccharomycotina</taxon>
        <taxon>Saccharomycetes</taxon>
        <taxon>Phaffomycetales</taxon>
        <taxon>Wickerhamomycetaceae</taxon>
        <taxon>Wickerhamomyces</taxon>
    </lineage>
</organism>
<evidence type="ECO:0000313" key="3">
    <source>
        <dbReference type="Proteomes" id="UP000774326"/>
    </source>
</evidence>
<dbReference type="AlphaFoldDB" id="A0A9P8QF56"/>
<name>A0A9P8QF56_WICPI</name>
<dbReference type="EMBL" id="JAEUBG010000519">
    <property type="protein sequence ID" value="KAH3688139.1"/>
    <property type="molecule type" value="Genomic_DNA"/>
</dbReference>
<gene>
    <name evidence="2" type="ORF">WICPIJ_000910</name>
</gene>
<proteinExistence type="predicted"/>
<feature type="region of interest" description="Disordered" evidence="1">
    <location>
        <begin position="54"/>
        <end position="94"/>
    </location>
</feature>
<reference evidence="2" key="2">
    <citation type="submission" date="2021-01" db="EMBL/GenBank/DDBJ databases">
        <authorList>
            <person name="Schikora-Tamarit M.A."/>
        </authorList>
    </citation>
    <scope>NUCLEOTIDE SEQUENCE</scope>
    <source>
        <strain evidence="2">CBS2887</strain>
    </source>
</reference>
<accession>A0A9P8QF56</accession>
<comment type="caution">
    <text evidence="2">The sequence shown here is derived from an EMBL/GenBank/DDBJ whole genome shotgun (WGS) entry which is preliminary data.</text>
</comment>
<evidence type="ECO:0000256" key="1">
    <source>
        <dbReference type="SAM" id="MobiDB-lite"/>
    </source>
</evidence>
<evidence type="ECO:0000313" key="2">
    <source>
        <dbReference type="EMBL" id="KAH3688139.1"/>
    </source>
</evidence>
<dbReference type="Proteomes" id="UP000774326">
    <property type="component" value="Unassembled WGS sequence"/>
</dbReference>
<keyword evidence="3" id="KW-1185">Reference proteome</keyword>
<protein>
    <submittedName>
        <fullName evidence="2">Uncharacterized protein</fullName>
    </submittedName>
</protein>
<sequence length="94" mass="10368">MVEFNWRCTIGDSGEEVTVINLDKGWSLEIRLGRETVGKGPDTLMVGHDVVTDTETASSVQRGGKRANNDVNLGDWDSKQFTDTSTRLPKRTNG</sequence>